<feature type="transmembrane region" description="Helical" evidence="2">
    <location>
        <begin position="43"/>
        <end position="73"/>
    </location>
</feature>
<name>A0ABQ9AI74_9ROSI</name>
<keyword evidence="2" id="KW-1133">Transmembrane helix</keyword>
<keyword evidence="4" id="KW-1185">Reference proteome</keyword>
<dbReference type="EMBL" id="JAPFFI010000020">
    <property type="protein sequence ID" value="KAJ6339735.1"/>
    <property type="molecule type" value="Genomic_DNA"/>
</dbReference>
<evidence type="ECO:0000313" key="3">
    <source>
        <dbReference type="EMBL" id="KAJ6339735.1"/>
    </source>
</evidence>
<protein>
    <submittedName>
        <fullName evidence="3">Uncharacterized protein</fullName>
    </submittedName>
</protein>
<proteinExistence type="predicted"/>
<feature type="region of interest" description="Disordered" evidence="1">
    <location>
        <begin position="1"/>
        <end position="21"/>
    </location>
</feature>
<evidence type="ECO:0000313" key="4">
    <source>
        <dbReference type="Proteomes" id="UP001141253"/>
    </source>
</evidence>
<reference evidence="3" key="1">
    <citation type="submission" date="2022-10" db="EMBL/GenBank/DDBJ databases">
        <authorList>
            <person name="Hyden B.L."/>
            <person name="Feng K."/>
            <person name="Yates T."/>
            <person name="Jawdy S."/>
            <person name="Smart L.B."/>
            <person name="Muchero W."/>
        </authorList>
    </citation>
    <scope>NUCLEOTIDE SEQUENCE</scope>
    <source>
        <tissue evidence="3">Shoot tip</tissue>
    </source>
</reference>
<evidence type="ECO:0000256" key="2">
    <source>
        <dbReference type="SAM" id="Phobius"/>
    </source>
</evidence>
<sequence length="154" mass="16927">MADFRQQQLRPGGQGTAGILPGKGPSTSQILAAVTLLPGGGTLLFLAALVIGLGVFGFLTSAAFVGHCALFVLMDGQLYPKLEQRFLPRKLDRAKWRPQEMAGEVDQQGPRGDEGWKDMRVLLRLCHYILGFEAHWPTIFLCLNFVVRYGESVP</sequence>
<gene>
    <name evidence="3" type="ORF">OIU77_007641</name>
</gene>
<evidence type="ECO:0000256" key="1">
    <source>
        <dbReference type="SAM" id="MobiDB-lite"/>
    </source>
</evidence>
<dbReference type="Proteomes" id="UP001141253">
    <property type="component" value="Chromosome 15W"/>
</dbReference>
<organism evidence="3 4">
    <name type="scientific">Salix suchowensis</name>
    <dbReference type="NCBI Taxonomy" id="1278906"/>
    <lineage>
        <taxon>Eukaryota</taxon>
        <taxon>Viridiplantae</taxon>
        <taxon>Streptophyta</taxon>
        <taxon>Embryophyta</taxon>
        <taxon>Tracheophyta</taxon>
        <taxon>Spermatophyta</taxon>
        <taxon>Magnoliopsida</taxon>
        <taxon>eudicotyledons</taxon>
        <taxon>Gunneridae</taxon>
        <taxon>Pentapetalae</taxon>
        <taxon>rosids</taxon>
        <taxon>fabids</taxon>
        <taxon>Malpighiales</taxon>
        <taxon>Salicaceae</taxon>
        <taxon>Saliceae</taxon>
        <taxon>Salix</taxon>
    </lineage>
</organism>
<keyword evidence="2" id="KW-0472">Membrane</keyword>
<reference evidence="3" key="2">
    <citation type="journal article" date="2023" name="Int. J. Mol. Sci.">
        <title>De Novo Assembly and Annotation of 11 Diverse Shrub Willow (Salix) Genomes Reveals Novel Gene Organization in Sex-Linked Regions.</title>
        <authorList>
            <person name="Hyden B."/>
            <person name="Feng K."/>
            <person name="Yates T.B."/>
            <person name="Jawdy S."/>
            <person name="Cereghino C."/>
            <person name="Smart L.B."/>
            <person name="Muchero W."/>
        </authorList>
    </citation>
    <scope>NUCLEOTIDE SEQUENCE</scope>
    <source>
        <tissue evidence="3">Shoot tip</tissue>
    </source>
</reference>
<comment type="caution">
    <text evidence="3">The sequence shown here is derived from an EMBL/GenBank/DDBJ whole genome shotgun (WGS) entry which is preliminary data.</text>
</comment>
<keyword evidence="2" id="KW-0812">Transmembrane</keyword>
<accession>A0ABQ9AI74</accession>